<organism evidence="7 8">
    <name type="scientific">Paraburkholderia phenazinium</name>
    <dbReference type="NCBI Taxonomy" id="60549"/>
    <lineage>
        <taxon>Bacteria</taxon>
        <taxon>Pseudomonadati</taxon>
        <taxon>Pseudomonadota</taxon>
        <taxon>Betaproteobacteria</taxon>
        <taxon>Burkholderiales</taxon>
        <taxon>Burkholderiaceae</taxon>
        <taxon>Paraburkholderia</taxon>
    </lineage>
</organism>
<keyword evidence="3" id="KW-0238">DNA-binding</keyword>
<dbReference type="PANTHER" id="PTHR30579">
    <property type="entry name" value="TRANSCRIPTIONAL REGULATOR"/>
    <property type="match status" value="1"/>
</dbReference>
<dbReference type="InterPro" id="IPR036390">
    <property type="entry name" value="WH_DNA-bd_sf"/>
</dbReference>
<dbReference type="EMBL" id="FSRU01000001">
    <property type="protein sequence ID" value="SIO20596.1"/>
    <property type="molecule type" value="Genomic_DNA"/>
</dbReference>
<gene>
    <name evidence="7" type="ORF">SAMN05444165_1448</name>
</gene>
<protein>
    <submittedName>
        <fullName evidence="7">Transcriptional regulator, LysR family</fullName>
    </submittedName>
</protein>
<dbReference type="InterPro" id="IPR036388">
    <property type="entry name" value="WH-like_DNA-bd_sf"/>
</dbReference>
<dbReference type="SUPFAM" id="SSF53850">
    <property type="entry name" value="Periplasmic binding protein-like II"/>
    <property type="match status" value="1"/>
</dbReference>
<dbReference type="PROSITE" id="PS50931">
    <property type="entry name" value="HTH_LYSR"/>
    <property type="match status" value="1"/>
</dbReference>
<dbReference type="Proteomes" id="UP000185151">
    <property type="component" value="Unassembled WGS sequence"/>
</dbReference>
<evidence type="ECO:0000313" key="8">
    <source>
        <dbReference type="Proteomes" id="UP000185151"/>
    </source>
</evidence>
<keyword evidence="2" id="KW-0805">Transcription regulation</keyword>
<dbReference type="InterPro" id="IPR000847">
    <property type="entry name" value="LysR_HTH_N"/>
</dbReference>
<dbReference type="Pfam" id="PF00126">
    <property type="entry name" value="HTH_1"/>
    <property type="match status" value="1"/>
</dbReference>
<keyword evidence="8" id="KW-1185">Reference proteome</keyword>
<dbReference type="AlphaFoldDB" id="A0A1N6HLH8"/>
<dbReference type="InterPro" id="IPR050176">
    <property type="entry name" value="LTTR"/>
</dbReference>
<evidence type="ECO:0000256" key="5">
    <source>
        <dbReference type="SAM" id="MobiDB-lite"/>
    </source>
</evidence>
<feature type="domain" description="HTH lysR-type" evidence="6">
    <location>
        <begin position="17"/>
        <end position="74"/>
    </location>
</feature>
<evidence type="ECO:0000256" key="2">
    <source>
        <dbReference type="ARBA" id="ARBA00023015"/>
    </source>
</evidence>
<dbReference type="PANTHER" id="PTHR30579:SF7">
    <property type="entry name" value="HTH-TYPE TRANSCRIPTIONAL REGULATOR LRHA-RELATED"/>
    <property type="match status" value="1"/>
</dbReference>
<evidence type="ECO:0000313" key="7">
    <source>
        <dbReference type="EMBL" id="SIO20596.1"/>
    </source>
</evidence>
<proteinExistence type="inferred from homology"/>
<sequence length="306" mass="34023">MLMQSITRHNVSMTRNLDLDLIRTFVAVVDSGSMTVAANLLHMTQGAVSQQVKRLEDVLDCLLFVRKTRKLELSHQGEQFLVKARQLLRLNDEIWADMTGQLLRGRLRVGVPYDLVTPLAPALKAFAEAYPHVEISLVCAASPELNEAVNSGRVDVSLVEYVGSEAEGEVIRVEPLVWVKGRGSDAWQKRPLPLSMVDERCAFRPVVLGALANEGIAWRTVFESGKSRPIGGTQDSPERSHAPAEFGQNEQRGYPLAVSDLRRRTTVRPIATPCCRCRRKPCSHCGRRLDVQPVQPRLFVPADLVA</sequence>
<comment type="similarity">
    <text evidence="1">Belongs to the LysR transcriptional regulatory family.</text>
</comment>
<dbReference type="InterPro" id="IPR005119">
    <property type="entry name" value="LysR_subst-bd"/>
</dbReference>
<dbReference type="Pfam" id="PF03466">
    <property type="entry name" value="LysR_substrate"/>
    <property type="match status" value="1"/>
</dbReference>
<dbReference type="Gene3D" id="3.40.190.10">
    <property type="entry name" value="Periplasmic binding protein-like II"/>
    <property type="match status" value="2"/>
</dbReference>
<reference evidence="7 8" key="1">
    <citation type="submission" date="2016-11" db="EMBL/GenBank/DDBJ databases">
        <authorList>
            <person name="Jaros S."/>
            <person name="Januszkiewicz K."/>
            <person name="Wedrychowicz H."/>
        </authorList>
    </citation>
    <scope>NUCLEOTIDE SEQUENCE [LARGE SCALE GENOMIC DNA]</scope>
    <source>
        <strain evidence="7 8">GAS95</strain>
    </source>
</reference>
<feature type="region of interest" description="Disordered" evidence="5">
    <location>
        <begin position="227"/>
        <end position="249"/>
    </location>
</feature>
<dbReference type="PRINTS" id="PR00039">
    <property type="entry name" value="HTHLYSR"/>
</dbReference>
<name>A0A1N6HLH8_9BURK</name>
<dbReference type="FunFam" id="1.10.10.10:FF:000001">
    <property type="entry name" value="LysR family transcriptional regulator"/>
    <property type="match status" value="1"/>
</dbReference>
<evidence type="ECO:0000256" key="4">
    <source>
        <dbReference type="ARBA" id="ARBA00023163"/>
    </source>
</evidence>
<dbReference type="SUPFAM" id="SSF46785">
    <property type="entry name" value="Winged helix' DNA-binding domain"/>
    <property type="match status" value="1"/>
</dbReference>
<evidence type="ECO:0000259" key="6">
    <source>
        <dbReference type="PROSITE" id="PS50931"/>
    </source>
</evidence>
<evidence type="ECO:0000256" key="1">
    <source>
        <dbReference type="ARBA" id="ARBA00009437"/>
    </source>
</evidence>
<dbReference type="Gene3D" id="1.10.10.10">
    <property type="entry name" value="Winged helix-like DNA-binding domain superfamily/Winged helix DNA-binding domain"/>
    <property type="match status" value="1"/>
</dbReference>
<dbReference type="GO" id="GO:0003700">
    <property type="term" value="F:DNA-binding transcription factor activity"/>
    <property type="evidence" value="ECO:0007669"/>
    <property type="project" value="InterPro"/>
</dbReference>
<accession>A0A1N6HLH8</accession>
<keyword evidence="4" id="KW-0804">Transcription</keyword>
<dbReference type="GO" id="GO:0003677">
    <property type="term" value="F:DNA binding"/>
    <property type="evidence" value="ECO:0007669"/>
    <property type="project" value="UniProtKB-KW"/>
</dbReference>
<evidence type="ECO:0000256" key="3">
    <source>
        <dbReference type="ARBA" id="ARBA00023125"/>
    </source>
</evidence>